<evidence type="ECO:0000313" key="2">
    <source>
        <dbReference type="Proteomes" id="UP000632740"/>
    </source>
</evidence>
<reference evidence="1" key="1">
    <citation type="submission" date="2021-01" db="EMBL/GenBank/DDBJ databases">
        <title>Whole genome shotgun sequence of Cellulomonas chitinilytica NBRC 110799.</title>
        <authorList>
            <person name="Komaki H."/>
            <person name="Tamura T."/>
        </authorList>
    </citation>
    <scope>NUCLEOTIDE SEQUENCE</scope>
    <source>
        <strain evidence="1">NBRC 110799</strain>
    </source>
</reference>
<proteinExistence type="predicted"/>
<gene>
    <name evidence="1" type="ORF">Cch01nite_24910</name>
</gene>
<protein>
    <submittedName>
        <fullName evidence="1">Uncharacterized protein</fullName>
    </submittedName>
</protein>
<dbReference type="Proteomes" id="UP000632740">
    <property type="component" value="Unassembled WGS sequence"/>
</dbReference>
<dbReference type="RefSeq" id="WP_203754728.1">
    <property type="nucleotide sequence ID" value="NZ_BONK01000008.1"/>
</dbReference>
<dbReference type="EMBL" id="BONK01000008">
    <property type="protein sequence ID" value="GIG21767.1"/>
    <property type="molecule type" value="Genomic_DNA"/>
</dbReference>
<name>A0A919P416_9CELL</name>
<organism evidence="1 2">
    <name type="scientific">Cellulomonas chitinilytica</name>
    <dbReference type="NCBI Taxonomy" id="398759"/>
    <lineage>
        <taxon>Bacteria</taxon>
        <taxon>Bacillati</taxon>
        <taxon>Actinomycetota</taxon>
        <taxon>Actinomycetes</taxon>
        <taxon>Micrococcales</taxon>
        <taxon>Cellulomonadaceae</taxon>
        <taxon>Cellulomonas</taxon>
    </lineage>
</organism>
<accession>A0A919P416</accession>
<comment type="caution">
    <text evidence="1">The sequence shown here is derived from an EMBL/GenBank/DDBJ whole genome shotgun (WGS) entry which is preliminary data.</text>
</comment>
<dbReference type="AlphaFoldDB" id="A0A919P416"/>
<keyword evidence="2" id="KW-1185">Reference proteome</keyword>
<sequence length="103" mass="10883">MSALTTHHDGPPVVVVTGTGAARHVRTAARRGDVTLDLDTLCDVLGGADQPHVRLVALVALSSGLERAKRLRDTGVRVWLVHPHPTPEQLAAYRAAGHAVESS</sequence>
<evidence type="ECO:0000313" key="1">
    <source>
        <dbReference type="EMBL" id="GIG21767.1"/>
    </source>
</evidence>